<dbReference type="Proteomes" id="UP001642360">
    <property type="component" value="Unassembled WGS sequence"/>
</dbReference>
<keyword evidence="5" id="KW-0408">Iron</keyword>
<keyword evidence="7" id="KW-0812">Transmembrane</keyword>
<evidence type="ECO:0000313" key="8">
    <source>
        <dbReference type="EMBL" id="CAK9169661.1"/>
    </source>
</evidence>
<feature type="region of interest" description="Disordered" evidence="6">
    <location>
        <begin position="1"/>
        <end position="33"/>
    </location>
</feature>
<evidence type="ECO:0000256" key="6">
    <source>
        <dbReference type="SAM" id="MobiDB-lite"/>
    </source>
</evidence>
<evidence type="ECO:0000256" key="7">
    <source>
        <dbReference type="SAM" id="Phobius"/>
    </source>
</evidence>
<keyword evidence="3" id="KW-0349">Heme</keyword>
<dbReference type="AlphaFoldDB" id="A0ABC8TL57"/>
<dbReference type="GO" id="GO:0046872">
    <property type="term" value="F:metal ion binding"/>
    <property type="evidence" value="ECO:0007669"/>
    <property type="project" value="UniProtKB-KW"/>
</dbReference>
<feature type="non-terminal residue" evidence="8">
    <location>
        <position position="88"/>
    </location>
</feature>
<name>A0ABC8TL57_9AQUA</name>
<accession>A0ABC8TL57</accession>
<evidence type="ECO:0000256" key="3">
    <source>
        <dbReference type="ARBA" id="ARBA00022617"/>
    </source>
</evidence>
<sequence length="88" mass="10087">MEEFSYHPSGCSSHADHQNQTNTHKIIKQDVSRASHSRTFDITLHGILLWVSIGFLMPLGIFAIRMSNKDECGRTRLKVLFYIHSNSQ</sequence>
<reference evidence="8 9" key="1">
    <citation type="submission" date="2024-02" db="EMBL/GenBank/DDBJ databases">
        <authorList>
            <person name="Vignale AGUSTIN F."/>
            <person name="Sosa J E."/>
            <person name="Modenutti C."/>
        </authorList>
    </citation>
    <scope>NUCLEOTIDE SEQUENCE [LARGE SCALE GENOMIC DNA]</scope>
</reference>
<evidence type="ECO:0000256" key="5">
    <source>
        <dbReference type="ARBA" id="ARBA00023004"/>
    </source>
</evidence>
<protein>
    <submittedName>
        <fullName evidence="8">Uncharacterized protein</fullName>
    </submittedName>
</protein>
<evidence type="ECO:0000256" key="4">
    <source>
        <dbReference type="ARBA" id="ARBA00022723"/>
    </source>
</evidence>
<dbReference type="EMBL" id="CAUOFW020005342">
    <property type="protein sequence ID" value="CAK9169661.1"/>
    <property type="molecule type" value="Genomic_DNA"/>
</dbReference>
<dbReference type="InterPro" id="IPR045150">
    <property type="entry name" value="CYB561D1/2"/>
</dbReference>
<comment type="cofactor">
    <cofactor evidence="1">
        <name>heme b</name>
        <dbReference type="ChEBI" id="CHEBI:60344"/>
    </cofactor>
</comment>
<evidence type="ECO:0000256" key="2">
    <source>
        <dbReference type="ARBA" id="ARBA00004141"/>
    </source>
</evidence>
<keyword evidence="7" id="KW-0472">Membrane</keyword>
<dbReference type="GO" id="GO:0016020">
    <property type="term" value="C:membrane"/>
    <property type="evidence" value="ECO:0007669"/>
    <property type="project" value="UniProtKB-SubCell"/>
</dbReference>
<feature type="transmembrane region" description="Helical" evidence="7">
    <location>
        <begin position="42"/>
        <end position="64"/>
    </location>
</feature>
<keyword evidence="7" id="KW-1133">Transmembrane helix</keyword>
<proteinExistence type="predicted"/>
<dbReference type="PANTHER" id="PTHR15422:SF24">
    <property type="entry name" value="DOMON RELATED DOMAIN-CONTAINING PROTEIN"/>
    <property type="match status" value="1"/>
</dbReference>
<evidence type="ECO:0000256" key="1">
    <source>
        <dbReference type="ARBA" id="ARBA00001970"/>
    </source>
</evidence>
<evidence type="ECO:0000313" key="9">
    <source>
        <dbReference type="Proteomes" id="UP001642360"/>
    </source>
</evidence>
<dbReference type="PANTHER" id="PTHR15422">
    <property type="entry name" value="OS05G0565100 PROTEIN"/>
    <property type="match status" value="1"/>
</dbReference>
<comment type="subcellular location">
    <subcellularLocation>
        <location evidence="2">Membrane</location>
        <topology evidence="2">Multi-pass membrane protein</topology>
    </subcellularLocation>
</comment>
<keyword evidence="9" id="KW-1185">Reference proteome</keyword>
<gene>
    <name evidence="8" type="ORF">ILEXP_LOCUS39133</name>
</gene>
<comment type="caution">
    <text evidence="8">The sequence shown here is derived from an EMBL/GenBank/DDBJ whole genome shotgun (WGS) entry which is preliminary data.</text>
</comment>
<keyword evidence="4" id="KW-0479">Metal-binding</keyword>
<organism evidence="8 9">
    <name type="scientific">Ilex paraguariensis</name>
    <name type="common">yerba mate</name>
    <dbReference type="NCBI Taxonomy" id="185542"/>
    <lineage>
        <taxon>Eukaryota</taxon>
        <taxon>Viridiplantae</taxon>
        <taxon>Streptophyta</taxon>
        <taxon>Embryophyta</taxon>
        <taxon>Tracheophyta</taxon>
        <taxon>Spermatophyta</taxon>
        <taxon>Magnoliopsida</taxon>
        <taxon>eudicotyledons</taxon>
        <taxon>Gunneridae</taxon>
        <taxon>Pentapetalae</taxon>
        <taxon>asterids</taxon>
        <taxon>campanulids</taxon>
        <taxon>Aquifoliales</taxon>
        <taxon>Aquifoliaceae</taxon>
        <taxon>Ilex</taxon>
    </lineage>
</organism>